<dbReference type="NCBIfam" id="TIGR02688">
    <property type="entry name" value="BREX system Lon protease-like protein BrxL"/>
    <property type="match status" value="1"/>
</dbReference>
<dbReference type="InterPro" id="IPR027065">
    <property type="entry name" value="Lon_Prtase"/>
</dbReference>
<evidence type="ECO:0000313" key="3">
    <source>
        <dbReference type="EMBL" id="MFL0251147.1"/>
    </source>
</evidence>
<dbReference type="Pfam" id="PF05362">
    <property type="entry name" value="Lon_C"/>
    <property type="match status" value="1"/>
</dbReference>
<dbReference type="InterPro" id="IPR046838">
    <property type="entry name" value="BrxL_N"/>
</dbReference>
<dbReference type="RefSeq" id="WP_406787803.1">
    <property type="nucleotide sequence ID" value="NZ_JBJIAA010000009.1"/>
</dbReference>
<keyword evidence="3" id="KW-0378">Hydrolase</keyword>
<evidence type="ECO:0000259" key="1">
    <source>
        <dbReference type="Pfam" id="PF05362"/>
    </source>
</evidence>
<name>A0ABW8TFW9_9CLOT</name>
<dbReference type="SUPFAM" id="SSF54211">
    <property type="entry name" value="Ribosomal protein S5 domain 2-like"/>
    <property type="match status" value="1"/>
</dbReference>
<keyword evidence="3" id="KW-0645">Protease</keyword>
<reference evidence="3 4" key="1">
    <citation type="submission" date="2024-11" db="EMBL/GenBank/DDBJ databases">
        <authorList>
            <person name="Heng Y.C."/>
            <person name="Lim A.C.H."/>
            <person name="Lee J.K.Y."/>
            <person name="Kittelmann S."/>
        </authorList>
    </citation>
    <scope>NUCLEOTIDE SEQUENCE [LARGE SCALE GENOMIC DNA]</scope>
    <source>
        <strain evidence="3 4">WILCCON 0114</strain>
    </source>
</reference>
<dbReference type="GO" id="GO:0006508">
    <property type="term" value="P:proteolysis"/>
    <property type="evidence" value="ECO:0007669"/>
    <property type="project" value="UniProtKB-KW"/>
</dbReference>
<evidence type="ECO:0000313" key="4">
    <source>
        <dbReference type="Proteomes" id="UP001623592"/>
    </source>
</evidence>
<comment type="caution">
    <text evidence="3">The sequence shown here is derived from an EMBL/GenBank/DDBJ whole genome shotgun (WGS) entry which is preliminary data.</text>
</comment>
<dbReference type="InterPro" id="IPR020568">
    <property type="entry name" value="Ribosomal_Su5_D2-typ_SF"/>
</dbReference>
<feature type="domain" description="BREX system Lon protease-like BrxL N-terminal" evidence="2">
    <location>
        <begin position="16"/>
        <end position="147"/>
    </location>
</feature>
<accession>A0ABW8TFW9</accession>
<evidence type="ECO:0000259" key="2">
    <source>
        <dbReference type="Pfam" id="PF20442"/>
    </source>
</evidence>
<protein>
    <submittedName>
        <fullName evidence="3">Protease Lon-related BREX system protein BrxL</fullName>
    </submittedName>
</protein>
<dbReference type="Gene3D" id="3.30.230.10">
    <property type="match status" value="1"/>
</dbReference>
<gene>
    <name evidence="3" type="primary">brxL</name>
    <name evidence="3" type="ORF">ACJDT4_11990</name>
</gene>
<dbReference type="InterPro" id="IPR014061">
    <property type="entry name" value="BrxL-like"/>
</dbReference>
<dbReference type="Proteomes" id="UP001623592">
    <property type="component" value="Unassembled WGS sequence"/>
</dbReference>
<dbReference type="InterPro" id="IPR014721">
    <property type="entry name" value="Ribsml_uS5_D2-typ_fold_subgr"/>
</dbReference>
<dbReference type="Pfam" id="PF13337">
    <property type="entry name" value="BrxL_ATPase"/>
    <property type="match status" value="1"/>
</dbReference>
<feature type="domain" description="Lon proteolytic" evidence="1">
    <location>
        <begin position="518"/>
        <end position="677"/>
    </location>
</feature>
<proteinExistence type="predicted"/>
<dbReference type="GO" id="GO:0008233">
    <property type="term" value="F:peptidase activity"/>
    <property type="evidence" value="ECO:0007669"/>
    <property type="project" value="UniProtKB-KW"/>
</dbReference>
<organism evidence="3 4">
    <name type="scientific">Clostridium neuense</name>
    <dbReference type="NCBI Taxonomy" id="1728934"/>
    <lineage>
        <taxon>Bacteria</taxon>
        <taxon>Bacillati</taxon>
        <taxon>Bacillota</taxon>
        <taxon>Clostridia</taxon>
        <taxon>Eubacteriales</taxon>
        <taxon>Clostridiaceae</taxon>
        <taxon>Clostridium</taxon>
    </lineage>
</organism>
<dbReference type="Pfam" id="PF20442">
    <property type="entry name" value="BrxL_N"/>
    <property type="match status" value="1"/>
</dbReference>
<dbReference type="InterPro" id="IPR013473">
    <property type="entry name" value="BrxL"/>
</dbReference>
<dbReference type="NCBIfam" id="TIGR02653">
    <property type="entry name" value="Lon_rel_chp"/>
    <property type="match status" value="1"/>
</dbReference>
<dbReference type="InterPro" id="IPR008269">
    <property type="entry name" value="Lon_proteolytic"/>
</dbReference>
<dbReference type="PANTHER" id="PTHR10046">
    <property type="entry name" value="ATP DEPENDENT LON PROTEASE FAMILY MEMBER"/>
    <property type="match status" value="1"/>
</dbReference>
<sequence>MDSERSSVDLDKKLNEVFPGRVVRKDLTKSIKEGANVPVYVLEYLLGMYCATDDEESINEGVERVKNILAQNYVRPDEAEKVKSRIRELGQYTIIDKINVKLNEKIDIYEAEFSNLGLKGVPISPNYVKEFDKLLQGGIWCILKMNYYFDEEVRNSNPFSISNLKPIQMPNMDINEIFDGRESFTKEEWIDVLIRSTGMECTQLDNSVKWHLLERLVPLVENNYNVCELGPRGTGKSHIYKEISPNSILVSGGQTTVANLFYNMSSRKIGLVGLWDAVVFDEVAGIKFKDKDGIQMMKDYMASGSFARGKEEKTASASMVFEGNINQSLDSLIKTSHLFAPFPEEMANDSAFFDRMHFYIPGWEIPKMRPEFLTDNYGFIVDYMAEFFREMRKRSFSDAIDKYFKLGNNLNQRDVIAVRKTVSGLIKLIYPNGQFTKEDLEEILKYALVGRRRVKEQLKKIGGMEFYDVHFSYIDKEKMNEEFVSVPEQGGGKLIPEGFGKSGHVYVVGHSASGMIGVFKLENQVVSGSGKFEKSGVGSNRDVKESLDTAFRYFTSNSKSISSSISTKTKDYLMHISDLQGIGVTDEIAIAELIGLCSGALEKPVQESLAVLGNMTVGGTISKIEDFANCLQVCVDAGAKRVLIPASSVADFQTVPSDLLIKVQPIFYSDPIDAVFKALGVN</sequence>
<dbReference type="EMBL" id="JBJIAA010000009">
    <property type="protein sequence ID" value="MFL0251147.1"/>
    <property type="molecule type" value="Genomic_DNA"/>
</dbReference>
<keyword evidence="4" id="KW-1185">Reference proteome</keyword>